<dbReference type="PANTHER" id="PTHR24042:SF5">
    <property type="entry name" value="EGF-LIKE CALCIUM-BINDING DOMAIN-CONTAINING PROTEIN"/>
    <property type="match status" value="1"/>
</dbReference>
<dbReference type="SMART" id="SM00209">
    <property type="entry name" value="TSP1"/>
    <property type="match status" value="8"/>
</dbReference>
<evidence type="ECO:0000313" key="8">
    <source>
        <dbReference type="EMBL" id="CAK8671667.1"/>
    </source>
</evidence>
<gene>
    <name evidence="8" type="ORF">CVLEPA_LOCUS714</name>
</gene>
<feature type="domain" description="EGF-like" evidence="7">
    <location>
        <begin position="713"/>
        <end position="753"/>
    </location>
</feature>
<organism evidence="8 9">
    <name type="scientific">Clavelina lepadiformis</name>
    <name type="common">Light-bulb sea squirt</name>
    <name type="synonym">Ascidia lepadiformis</name>
    <dbReference type="NCBI Taxonomy" id="159417"/>
    <lineage>
        <taxon>Eukaryota</taxon>
        <taxon>Metazoa</taxon>
        <taxon>Chordata</taxon>
        <taxon>Tunicata</taxon>
        <taxon>Ascidiacea</taxon>
        <taxon>Aplousobranchia</taxon>
        <taxon>Clavelinidae</taxon>
        <taxon>Clavelina</taxon>
    </lineage>
</organism>
<feature type="domain" description="EGF-like" evidence="7">
    <location>
        <begin position="417"/>
        <end position="457"/>
    </location>
</feature>
<evidence type="ECO:0000256" key="2">
    <source>
        <dbReference type="ARBA" id="ARBA00022729"/>
    </source>
</evidence>
<comment type="caution">
    <text evidence="8">The sequence shown here is derived from an EMBL/GenBank/DDBJ whole genome shotgun (WGS) entry which is preliminary data.</text>
</comment>
<dbReference type="Pfam" id="PF12947">
    <property type="entry name" value="EGF_3"/>
    <property type="match status" value="5"/>
</dbReference>
<dbReference type="InterPro" id="IPR000742">
    <property type="entry name" value="EGF"/>
</dbReference>
<protein>
    <recommendedName>
        <fullName evidence="7">EGF-like domain-containing protein</fullName>
    </recommendedName>
</protein>
<dbReference type="CDD" id="cd00054">
    <property type="entry name" value="EGF_CA"/>
    <property type="match status" value="4"/>
</dbReference>
<dbReference type="PROSITE" id="PS50026">
    <property type="entry name" value="EGF_3"/>
    <property type="match status" value="8"/>
</dbReference>
<dbReference type="SUPFAM" id="SSF57184">
    <property type="entry name" value="Growth factor receptor domain"/>
    <property type="match status" value="1"/>
</dbReference>
<dbReference type="Pfam" id="PF07645">
    <property type="entry name" value="EGF_CA"/>
    <property type="match status" value="3"/>
</dbReference>
<evidence type="ECO:0000259" key="7">
    <source>
        <dbReference type="PROSITE" id="PS50026"/>
    </source>
</evidence>
<comment type="caution">
    <text evidence="6">Lacks conserved residue(s) required for the propagation of feature annotation.</text>
</comment>
<dbReference type="SUPFAM" id="SSF82895">
    <property type="entry name" value="TSP-1 type 1 repeat"/>
    <property type="match status" value="6"/>
</dbReference>
<evidence type="ECO:0000256" key="5">
    <source>
        <dbReference type="ARBA" id="ARBA00023180"/>
    </source>
</evidence>
<evidence type="ECO:0000256" key="1">
    <source>
        <dbReference type="ARBA" id="ARBA00022536"/>
    </source>
</evidence>
<dbReference type="SMART" id="SM00181">
    <property type="entry name" value="EGF"/>
    <property type="match status" value="9"/>
</dbReference>
<dbReference type="Gene3D" id="2.10.25.10">
    <property type="entry name" value="Laminin"/>
    <property type="match status" value="8"/>
</dbReference>
<evidence type="ECO:0000256" key="4">
    <source>
        <dbReference type="ARBA" id="ARBA00023157"/>
    </source>
</evidence>
<name>A0ABP0EW86_CLALP</name>
<proteinExistence type="predicted"/>
<dbReference type="Proteomes" id="UP001642483">
    <property type="component" value="Unassembled WGS sequence"/>
</dbReference>
<keyword evidence="1 6" id="KW-0245">EGF-like domain</keyword>
<dbReference type="EMBL" id="CAWYQH010000001">
    <property type="protein sequence ID" value="CAK8671667.1"/>
    <property type="molecule type" value="Genomic_DNA"/>
</dbReference>
<dbReference type="InterPro" id="IPR000152">
    <property type="entry name" value="EGF-type_Asp/Asn_hydroxyl_site"/>
</dbReference>
<dbReference type="Pfam" id="PF19028">
    <property type="entry name" value="TSP1_spondin"/>
    <property type="match status" value="1"/>
</dbReference>
<keyword evidence="3" id="KW-0677">Repeat</keyword>
<dbReference type="InterPro" id="IPR018097">
    <property type="entry name" value="EGF_Ca-bd_CS"/>
</dbReference>
<feature type="domain" description="EGF-like" evidence="7">
    <location>
        <begin position="458"/>
        <end position="499"/>
    </location>
</feature>
<dbReference type="PANTHER" id="PTHR24042">
    <property type="entry name" value="NEL HOMOLOG"/>
    <property type="match status" value="1"/>
</dbReference>
<evidence type="ECO:0000256" key="3">
    <source>
        <dbReference type="ARBA" id="ARBA00022737"/>
    </source>
</evidence>
<feature type="domain" description="EGF-like" evidence="7">
    <location>
        <begin position="671"/>
        <end position="712"/>
    </location>
</feature>
<dbReference type="Gene3D" id="2.20.100.10">
    <property type="entry name" value="Thrombospondin type-1 (TSP1) repeat"/>
    <property type="match status" value="6"/>
</dbReference>
<dbReference type="InterPro" id="IPR044004">
    <property type="entry name" value="TSP1_spondin_dom"/>
</dbReference>
<dbReference type="InterPro" id="IPR051586">
    <property type="entry name" value="PKC-binding_NELL"/>
</dbReference>
<accession>A0ABP0EW86</accession>
<dbReference type="PROSITE" id="PS01187">
    <property type="entry name" value="EGF_CA"/>
    <property type="match status" value="2"/>
</dbReference>
<dbReference type="SMART" id="SM00179">
    <property type="entry name" value="EGF_CA"/>
    <property type="match status" value="8"/>
</dbReference>
<dbReference type="PROSITE" id="PS00010">
    <property type="entry name" value="ASX_HYDROXYL"/>
    <property type="match status" value="6"/>
</dbReference>
<dbReference type="Pfam" id="PF00090">
    <property type="entry name" value="TSP_1"/>
    <property type="match status" value="5"/>
</dbReference>
<feature type="domain" description="EGF-like" evidence="7">
    <location>
        <begin position="500"/>
        <end position="540"/>
    </location>
</feature>
<dbReference type="PROSITE" id="PS50092">
    <property type="entry name" value="TSP1"/>
    <property type="match status" value="6"/>
</dbReference>
<feature type="domain" description="EGF-like" evidence="7">
    <location>
        <begin position="754"/>
        <end position="794"/>
    </location>
</feature>
<dbReference type="InterPro" id="IPR049883">
    <property type="entry name" value="NOTCH1_EGF-like"/>
</dbReference>
<feature type="domain" description="EGF-like" evidence="7">
    <location>
        <begin position="583"/>
        <end position="623"/>
    </location>
</feature>
<keyword evidence="5" id="KW-0325">Glycoprotein</keyword>
<dbReference type="PROSITE" id="PS01186">
    <property type="entry name" value="EGF_2"/>
    <property type="match status" value="7"/>
</dbReference>
<dbReference type="InterPro" id="IPR024731">
    <property type="entry name" value="NELL2-like_EGF"/>
</dbReference>
<dbReference type="SUPFAM" id="SSF57196">
    <property type="entry name" value="EGF/Laminin"/>
    <property type="match status" value="4"/>
</dbReference>
<evidence type="ECO:0000313" key="9">
    <source>
        <dbReference type="Proteomes" id="UP001642483"/>
    </source>
</evidence>
<dbReference type="InterPro" id="IPR000884">
    <property type="entry name" value="TSP1_rpt"/>
</dbReference>
<reference evidence="8 9" key="1">
    <citation type="submission" date="2024-02" db="EMBL/GenBank/DDBJ databases">
        <authorList>
            <person name="Daric V."/>
            <person name="Darras S."/>
        </authorList>
    </citation>
    <scope>NUCLEOTIDE SEQUENCE [LARGE SCALE GENOMIC DNA]</scope>
</reference>
<keyword evidence="2" id="KW-0732">Signal</keyword>
<dbReference type="InterPro" id="IPR036383">
    <property type="entry name" value="TSP1_rpt_sf"/>
</dbReference>
<keyword evidence="4" id="KW-1015">Disulfide bond</keyword>
<sequence>MAAPRTPGFSFCDGSPCLWKWGQCSRSCGGGVQSPILVKPSGSCGICILPQAKRCNWFCCPRHCMWASWGAWGSCSATCGWGKRIRSRGFVTAYCGGLPCYGSSLSSEHCYTGPDDCVWGPWSSFGLCSQRCGGGTRVRVRSIKTEASCGGQSCIGSTSDFRPCNTGCCPVDCKLGPWSSFDYCSATCDGGLQTRSRAIQTTSSCGGSICTEPLRESRECNTQCCAVNCVWGGWQEWSGCTKTCNSGLRTRTRTIAKVSTCGGEECTGESAEEETCNDVCCPVNCRLSDWSMWSSCDRECGSGTRRRNRTIDVVGSCGGTACEDLTQQSESCNQRCCPVDCQVSPWTPWSNCSTQCGPSGTSNRERFIQVQSSCEGLSCPDDLIENRPCNRFCFNGEIRSTECFCELGWRGTCCEEDVDECTEGSAACDPKALCENFDGGFLCLCPDGYTGDGYSCDNVDICVSGNHNCDPERARCINANGTFFCECLSGYTGDGVECEDIDECISGGLICHPNAVCGNFPGTFECACLEGYTGDGTQCANIDVCAPGNHNCDPQRARCIDIGGDFLCQCLSGYTGVGTDCRDFDECLEGASNCDPNALCVNFPGSFGCVCPDGYTGNGTQCTEIRQPPTPNVGVDPFSSCDPEKTRCNGNGNSFSECLPGYTRNGENCEDIDECESGVHNCDLQSASCTNTDGSYVCECFPGYIGDGKTCRKANSCSSPLVDCNVNATCFEALDSFDCACNPGFIGDGRDCADIDECSLNVNVCGGSSVCRNTVGGHTCVCEEPLEYRDGDCRGKHRLLRFRRRRRRCDTSPCQWNWGSCSQSCGGGMQSLRITQTKGACVLLEDVTPDVVLLIVVGDRGEVMEAVRVSVVVELIIDTDLLPFPAVVEVVVALDLHPIQDLAILIAALLIAFGPSGQTGTVARMNAEAEAEHKRDKEKFWFKNLVAGNLV</sequence>
<dbReference type="InterPro" id="IPR001881">
    <property type="entry name" value="EGF-like_Ca-bd_dom"/>
</dbReference>
<keyword evidence="9" id="KW-1185">Reference proteome</keyword>
<dbReference type="InterPro" id="IPR009030">
    <property type="entry name" value="Growth_fac_rcpt_cys_sf"/>
</dbReference>
<feature type="domain" description="EGF-like" evidence="7">
    <location>
        <begin position="541"/>
        <end position="582"/>
    </location>
</feature>
<evidence type="ECO:0000256" key="6">
    <source>
        <dbReference type="PROSITE-ProRule" id="PRU00076"/>
    </source>
</evidence>